<dbReference type="InterPro" id="IPR023404">
    <property type="entry name" value="rSAM_horseshoe"/>
</dbReference>
<dbReference type="GO" id="GO:0046872">
    <property type="term" value="F:metal ion binding"/>
    <property type="evidence" value="ECO:0007669"/>
    <property type="project" value="UniProtKB-KW"/>
</dbReference>
<dbReference type="InterPro" id="IPR058240">
    <property type="entry name" value="rSAM_sf"/>
</dbReference>
<evidence type="ECO:0000256" key="6">
    <source>
        <dbReference type="ARBA" id="ARBA00023004"/>
    </source>
</evidence>
<evidence type="ECO:0000256" key="1">
    <source>
        <dbReference type="ARBA" id="ARBA00001966"/>
    </source>
</evidence>
<comment type="caution">
    <text evidence="10">The sequence shown here is derived from an EMBL/GenBank/DDBJ whole genome shotgun (WGS) entry which is preliminary data.</text>
</comment>
<dbReference type="RefSeq" id="WP_183750874.1">
    <property type="nucleotide sequence ID" value="NZ_JACICC010000002.1"/>
</dbReference>
<feature type="domain" description="Radical SAM core" evidence="9">
    <location>
        <begin position="126"/>
        <end position="356"/>
    </location>
</feature>
<proteinExistence type="predicted"/>
<dbReference type="PANTHER" id="PTHR11918">
    <property type="entry name" value="RADICAL SAM PROTEINS"/>
    <property type="match status" value="1"/>
</dbReference>
<feature type="domain" description="MTTase N-terminal" evidence="8">
    <location>
        <begin position="1"/>
        <end position="105"/>
    </location>
</feature>
<dbReference type="Gene3D" id="3.80.30.20">
    <property type="entry name" value="tm_1862 like domain"/>
    <property type="match status" value="1"/>
</dbReference>
<dbReference type="NCBIfam" id="TIGR01579">
    <property type="entry name" value="MiaB-like-C"/>
    <property type="match status" value="1"/>
</dbReference>
<dbReference type="InterPro" id="IPR006467">
    <property type="entry name" value="MiaB-like_bact"/>
</dbReference>
<accession>A0A7W5Z2F4</accession>
<keyword evidence="2" id="KW-0004">4Fe-4S</keyword>
<sequence length="411" mass="44933">MSVDIVTFGCRLNIAESETLRRHAEAAGRGDVVIINTCAVTAEATRHARQSIRRLKRERPAAEIVVTGCAAQIEPERFAAMPEVSRVIGNAEKMRPETWLAPALERVAVSDIMAVRETAPQMVDAFEGHTRAFVQVQNGCDHRCTFCVIPYGRGPSRSVPMGAVVDGLKRLVDNGYREAVITGVDITSYGADLPGHPTLGLLVRNILRHVPGLMRLRLSSIDSIEADDHLLDAIATDSRLMPHLHLSLQSGDDLILKRMKRRHSHADTLQFVEKVRALRPDMVFGADVIAGFPTETEDMFARTCESILAYGLTHLHVFPYSPRPGTPAARMPQVPRELVKERAARLRGLGARLLENHLAGEIGRERVVLTERGGIGRTEAFTPVRIAGSPGPGNLLPVTIAGHDGRQLIAA</sequence>
<dbReference type="SUPFAM" id="SSF102114">
    <property type="entry name" value="Radical SAM enzymes"/>
    <property type="match status" value="1"/>
</dbReference>
<dbReference type="EC" id="2.8.4.5" evidence="10"/>
<keyword evidence="6" id="KW-0408">Iron</keyword>
<reference evidence="10 11" key="1">
    <citation type="submission" date="2020-08" db="EMBL/GenBank/DDBJ databases">
        <title>Genomic Encyclopedia of Type Strains, Phase IV (KMG-IV): sequencing the most valuable type-strain genomes for metagenomic binning, comparative biology and taxonomic classification.</title>
        <authorList>
            <person name="Goeker M."/>
        </authorList>
    </citation>
    <scope>NUCLEOTIDE SEQUENCE [LARGE SCALE GENOMIC DNA]</scope>
    <source>
        <strain evidence="10 11">DSM 28760</strain>
    </source>
</reference>
<name>A0A7W5Z2F4_9HYPH</name>
<dbReference type="SFLD" id="SFLDS00029">
    <property type="entry name" value="Radical_SAM"/>
    <property type="match status" value="1"/>
</dbReference>
<dbReference type="InterPro" id="IPR038135">
    <property type="entry name" value="Methylthiotransferase_N_sf"/>
</dbReference>
<dbReference type="InterPro" id="IPR007197">
    <property type="entry name" value="rSAM"/>
</dbReference>
<dbReference type="InterPro" id="IPR020612">
    <property type="entry name" value="Methylthiotransferase_CS"/>
</dbReference>
<evidence type="ECO:0000256" key="7">
    <source>
        <dbReference type="ARBA" id="ARBA00023014"/>
    </source>
</evidence>
<dbReference type="InterPro" id="IPR006638">
    <property type="entry name" value="Elp3/MiaA/NifB-like_rSAM"/>
</dbReference>
<dbReference type="PROSITE" id="PS51449">
    <property type="entry name" value="MTTASE_N"/>
    <property type="match status" value="1"/>
</dbReference>
<keyword evidence="4" id="KW-0949">S-adenosyl-L-methionine</keyword>
<protein>
    <submittedName>
        <fullName evidence="10">Threonylcarbamoyladenosine tRNA methylthiotransferase MtaB</fullName>
        <ecNumber evidence="10">2.8.4.5</ecNumber>
    </submittedName>
</protein>
<dbReference type="EMBL" id="JACICC010000002">
    <property type="protein sequence ID" value="MBB3808842.1"/>
    <property type="molecule type" value="Genomic_DNA"/>
</dbReference>
<gene>
    <name evidence="10" type="ORF">FHS81_000912</name>
</gene>
<keyword evidence="7" id="KW-0411">Iron-sulfur</keyword>
<evidence type="ECO:0000256" key="4">
    <source>
        <dbReference type="ARBA" id="ARBA00022691"/>
    </source>
</evidence>
<dbReference type="AlphaFoldDB" id="A0A7W5Z2F4"/>
<keyword evidence="3 10" id="KW-0808">Transferase</keyword>
<dbReference type="InterPro" id="IPR005839">
    <property type="entry name" value="Methylthiotransferase"/>
</dbReference>
<dbReference type="CDD" id="cd01335">
    <property type="entry name" value="Radical_SAM"/>
    <property type="match status" value="1"/>
</dbReference>
<dbReference type="SMART" id="SM00729">
    <property type="entry name" value="Elp3"/>
    <property type="match status" value="1"/>
</dbReference>
<dbReference type="Proteomes" id="UP000537592">
    <property type="component" value="Unassembled WGS sequence"/>
</dbReference>
<dbReference type="PROSITE" id="PS01278">
    <property type="entry name" value="MTTASE_RADICAL"/>
    <property type="match status" value="1"/>
</dbReference>
<keyword evidence="11" id="KW-1185">Reference proteome</keyword>
<evidence type="ECO:0000313" key="10">
    <source>
        <dbReference type="EMBL" id="MBB3808842.1"/>
    </source>
</evidence>
<evidence type="ECO:0000259" key="9">
    <source>
        <dbReference type="PROSITE" id="PS51918"/>
    </source>
</evidence>
<comment type="cofactor">
    <cofactor evidence="1">
        <name>[4Fe-4S] cluster</name>
        <dbReference type="ChEBI" id="CHEBI:49883"/>
    </cofactor>
</comment>
<dbReference type="Gene3D" id="3.40.50.12160">
    <property type="entry name" value="Methylthiotransferase, N-terminal domain"/>
    <property type="match status" value="1"/>
</dbReference>
<evidence type="ECO:0000313" key="11">
    <source>
        <dbReference type="Proteomes" id="UP000537592"/>
    </source>
</evidence>
<organism evidence="10 11">
    <name type="scientific">Pseudochelatococcus contaminans</name>
    <dbReference type="NCBI Taxonomy" id="1538103"/>
    <lineage>
        <taxon>Bacteria</taxon>
        <taxon>Pseudomonadati</taxon>
        <taxon>Pseudomonadota</taxon>
        <taxon>Alphaproteobacteria</taxon>
        <taxon>Hyphomicrobiales</taxon>
        <taxon>Chelatococcaceae</taxon>
        <taxon>Pseudochelatococcus</taxon>
    </lineage>
</organism>
<dbReference type="NCBIfam" id="TIGR00089">
    <property type="entry name" value="MiaB/RimO family radical SAM methylthiotransferase"/>
    <property type="match status" value="1"/>
</dbReference>
<evidence type="ECO:0000256" key="5">
    <source>
        <dbReference type="ARBA" id="ARBA00022723"/>
    </source>
</evidence>
<dbReference type="GO" id="GO:0035598">
    <property type="term" value="F:tRNA (N(6)-L-threonylcarbamoyladenosine(37)-C(2))-methylthiotransferase activity"/>
    <property type="evidence" value="ECO:0007669"/>
    <property type="project" value="UniProtKB-EC"/>
</dbReference>
<dbReference type="InterPro" id="IPR013848">
    <property type="entry name" value="Methylthiotransferase_N"/>
</dbReference>
<evidence type="ECO:0000259" key="8">
    <source>
        <dbReference type="PROSITE" id="PS51449"/>
    </source>
</evidence>
<keyword evidence="5" id="KW-0479">Metal-binding</keyword>
<evidence type="ECO:0000256" key="2">
    <source>
        <dbReference type="ARBA" id="ARBA00022485"/>
    </source>
</evidence>
<dbReference type="Pfam" id="PF00919">
    <property type="entry name" value="UPF0004"/>
    <property type="match status" value="1"/>
</dbReference>
<dbReference type="SFLD" id="SFLDG01082">
    <property type="entry name" value="B12-binding_domain_containing"/>
    <property type="match status" value="1"/>
</dbReference>
<dbReference type="PROSITE" id="PS51918">
    <property type="entry name" value="RADICAL_SAM"/>
    <property type="match status" value="1"/>
</dbReference>
<dbReference type="PANTHER" id="PTHR11918:SF45">
    <property type="entry name" value="THREONYLCARBAMOYLADENOSINE TRNA METHYLTHIOTRANSFERASE"/>
    <property type="match status" value="1"/>
</dbReference>
<dbReference type="GO" id="GO:0051539">
    <property type="term" value="F:4 iron, 4 sulfur cluster binding"/>
    <property type="evidence" value="ECO:0007669"/>
    <property type="project" value="UniProtKB-KW"/>
</dbReference>
<dbReference type="Pfam" id="PF04055">
    <property type="entry name" value="Radical_SAM"/>
    <property type="match status" value="1"/>
</dbReference>
<evidence type="ECO:0000256" key="3">
    <source>
        <dbReference type="ARBA" id="ARBA00022679"/>
    </source>
</evidence>